<proteinExistence type="predicted"/>
<evidence type="ECO:0000259" key="1">
    <source>
        <dbReference type="Pfam" id="PF10005"/>
    </source>
</evidence>
<dbReference type="RefSeq" id="WP_068374023.1">
    <property type="nucleotide sequence ID" value="NZ_LSNE01000003.1"/>
</dbReference>
<dbReference type="Pfam" id="PF10005">
    <property type="entry name" value="Zn_ribbon_DZR_6"/>
    <property type="match status" value="1"/>
</dbReference>
<reference evidence="3" key="1">
    <citation type="submission" date="2016-02" db="EMBL/GenBank/DDBJ databases">
        <authorList>
            <person name="Schultz-Johansen M."/>
            <person name="Glaring M.A."/>
            <person name="Bech P.K."/>
            <person name="Stougaard P."/>
        </authorList>
    </citation>
    <scope>NUCLEOTIDE SEQUENCE [LARGE SCALE GENOMIC DNA]</scope>
    <source>
        <strain evidence="3">S66</strain>
    </source>
</reference>
<evidence type="ECO:0000313" key="2">
    <source>
        <dbReference type="EMBL" id="KXI30141.1"/>
    </source>
</evidence>
<name>A0A136A4J0_9ALTE</name>
<dbReference type="Proteomes" id="UP000070299">
    <property type="component" value="Unassembled WGS sequence"/>
</dbReference>
<protein>
    <recommendedName>
        <fullName evidence="1">Zinc-ribbon domain-containing protein</fullName>
    </recommendedName>
</protein>
<dbReference type="EMBL" id="LSNE01000003">
    <property type="protein sequence ID" value="KXI30141.1"/>
    <property type="molecule type" value="Genomic_DNA"/>
</dbReference>
<dbReference type="InterPro" id="IPR011201">
    <property type="entry name" value="Zinc-ribbon_6_bact"/>
</dbReference>
<accession>A0A136A4J0</accession>
<organism evidence="2 3">
    <name type="scientific">Paraglaciecola hydrolytica</name>
    <dbReference type="NCBI Taxonomy" id="1799789"/>
    <lineage>
        <taxon>Bacteria</taxon>
        <taxon>Pseudomonadati</taxon>
        <taxon>Pseudomonadota</taxon>
        <taxon>Gammaproteobacteria</taxon>
        <taxon>Alteromonadales</taxon>
        <taxon>Alteromonadaceae</taxon>
        <taxon>Paraglaciecola</taxon>
    </lineage>
</organism>
<dbReference type="InterPro" id="IPR031321">
    <property type="entry name" value="UCP012641"/>
</dbReference>
<dbReference type="Pfam" id="PF15887">
    <property type="entry name" value="Peptidase_Mx"/>
    <property type="match status" value="1"/>
</dbReference>
<gene>
    <name evidence="2" type="ORF">AX660_09095</name>
</gene>
<feature type="domain" description="Zinc-ribbon" evidence="1">
    <location>
        <begin position="4"/>
        <end position="93"/>
    </location>
</feature>
<dbReference type="Gene3D" id="3.40.390.70">
    <property type="match status" value="1"/>
</dbReference>
<sequence>MKTFVCQCGNKLHFANSQCVVCGLLLGFLPDDVQLSAFTRNRFDNLQASSNGRIYRQCKNYTDYNVCNWMIPFDETHDYCQACQLNEVIPNLDIEHNKRLWYRLEQAKRRLLYTLYKLKLPVVNRRDEPLTGLGFEFLEDQVKDEFGNELTVKNYVNTGHHAGIITINVNEAQHSSRLQIRESLNENYRTLIGHFRHESGHYYWDRFIKNSSQLEPFRALFGDERIDYSQAMQDYYANGPKQNWQNVWVTAYASMHPWEDWAETWAHYLHMVDTLETASDFDFSVSGNKVANPLVASGQHDQVYTATSFTHLFNDWCRLTAVLNGLNRSMGLDDAYPFVIPISALDKLRFVHQVVLQNDDVYQQRHS</sequence>
<dbReference type="AlphaFoldDB" id="A0A136A4J0"/>
<dbReference type="OrthoDB" id="256753at2"/>
<evidence type="ECO:0000313" key="3">
    <source>
        <dbReference type="Proteomes" id="UP000070299"/>
    </source>
</evidence>
<dbReference type="STRING" id="1799789.AX660_09095"/>
<dbReference type="PIRSF" id="PIRSF012641">
    <property type="entry name" value="UCP012641"/>
    <property type="match status" value="1"/>
</dbReference>
<keyword evidence="3" id="KW-1185">Reference proteome</keyword>
<comment type="caution">
    <text evidence="2">The sequence shown here is derived from an EMBL/GenBank/DDBJ whole genome shotgun (WGS) entry which is preliminary data.</text>
</comment>